<protein>
    <submittedName>
        <fullName evidence="2">Uncharacterized protein</fullName>
    </submittedName>
</protein>
<evidence type="ECO:0000313" key="2">
    <source>
        <dbReference type="EMBL" id="CAB4031641.1"/>
    </source>
</evidence>
<feature type="region of interest" description="Disordered" evidence="1">
    <location>
        <begin position="1"/>
        <end position="62"/>
    </location>
</feature>
<feature type="compositionally biased region" description="Polar residues" evidence="1">
    <location>
        <begin position="19"/>
        <end position="47"/>
    </location>
</feature>
<evidence type="ECO:0000313" key="3">
    <source>
        <dbReference type="Proteomes" id="UP001152795"/>
    </source>
</evidence>
<dbReference type="Proteomes" id="UP001152795">
    <property type="component" value="Unassembled WGS sequence"/>
</dbReference>
<organism evidence="2 3">
    <name type="scientific">Paramuricea clavata</name>
    <name type="common">Red gorgonian</name>
    <name type="synonym">Violescent sea-whip</name>
    <dbReference type="NCBI Taxonomy" id="317549"/>
    <lineage>
        <taxon>Eukaryota</taxon>
        <taxon>Metazoa</taxon>
        <taxon>Cnidaria</taxon>
        <taxon>Anthozoa</taxon>
        <taxon>Octocorallia</taxon>
        <taxon>Malacalcyonacea</taxon>
        <taxon>Plexauridae</taxon>
        <taxon>Paramuricea</taxon>
    </lineage>
</organism>
<evidence type="ECO:0000256" key="1">
    <source>
        <dbReference type="SAM" id="MobiDB-lite"/>
    </source>
</evidence>
<gene>
    <name evidence="2" type="ORF">PACLA_8A065176</name>
</gene>
<dbReference type="AlphaFoldDB" id="A0A6S7JLB0"/>
<sequence length="114" mass="12165">MLSSPDKEDDDSSICAIGFSSSPEPISPTGSLLSRLLSSKETGTEASSPLAIGFSDSEKSSPAILPCPWTDGTKIRNQKTALSITTVFEHVFSFPFSYQLSISFSLTRLDRAAA</sequence>
<keyword evidence="3" id="KW-1185">Reference proteome</keyword>
<accession>A0A6S7JLB0</accession>
<comment type="caution">
    <text evidence="2">The sequence shown here is derived from an EMBL/GenBank/DDBJ whole genome shotgun (WGS) entry which is preliminary data.</text>
</comment>
<dbReference type="EMBL" id="CACRXK020017795">
    <property type="protein sequence ID" value="CAB4031641.1"/>
    <property type="molecule type" value="Genomic_DNA"/>
</dbReference>
<proteinExistence type="predicted"/>
<name>A0A6S7JLB0_PARCT</name>
<reference evidence="2" key="1">
    <citation type="submission" date="2020-04" db="EMBL/GenBank/DDBJ databases">
        <authorList>
            <person name="Alioto T."/>
            <person name="Alioto T."/>
            <person name="Gomez Garrido J."/>
        </authorList>
    </citation>
    <scope>NUCLEOTIDE SEQUENCE</scope>
    <source>
        <strain evidence="2">A484AB</strain>
    </source>
</reference>